<gene>
    <name evidence="3" type="ORF">QO015_002012</name>
</gene>
<protein>
    <submittedName>
        <fullName evidence="3">2-keto-4-pentenoate hydratase</fullName>
    </submittedName>
</protein>
<dbReference type="PANTHER" id="PTHR30143">
    <property type="entry name" value="ACID HYDRATASE"/>
    <property type="match status" value="1"/>
</dbReference>
<name>A0ABU0M610_9HYPH</name>
<dbReference type="EMBL" id="JAUSWJ010000001">
    <property type="protein sequence ID" value="MDQ0516399.1"/>
    <property type="molecule type" value="Genomic_DNA"/>
</dbReference>
<feature type="domain" description="Fumarylacetoacetase-like C-terminal" evidence="2">
    <location>
        <begin position="87"/>
        <end position="260"/>
    </location>
</feature>
<accession>A0ABU0M610</accession>
<dbReference type="Proteomes" id="UP001223743">
    <property type="component" value="Unassembled WGS sequence"/>
</dbReference>
<keyword evidence="4" id="KW-1185">Reference proteome</keyword>
<evidence type="ECO:0000313" key="4">
    <source>
        <dbReference type="Proteomes" id="UP001223743"/>
    </source>
</evidence>
<dbReference type="PANTHER" id="PTHR30143:SF0">
    <property type="entry name" value="2-KETO-4-PENTENOATE HYDRATASE"/>
    <property type="match status" value="1"/>
</dbReference>
<evidence type="ECO:0000259" key="2">
    <source>
        <dbReference type="Pfam" id="PF01557"/>
    </source>
</evidence>
<evidence type="ECO:0000313" key="3">
    <source>
        <dbReference type="EMBL" id="MDQ0516399.1"/>
    </source>
</evidence>
<dbReference type="RefSeq" id="WP_266279653.1">
    <property type="nucleotide sequence ID" value="NZ_JAPKNF010000001.1"/>
</dbReference>
<organism evidence="3 4">
    <name type="scientific">Kaistia geumhonensis</name>
    <dbReference type="NCBI Taxonomy" id="410839"/>
    <lineage>
        <taxon>Bacteria</taxon>
        <taxon>Pseudomonadati</taxon>
        <taxon>Pseudomonadota</taxon>
        <taxon>Alphaproteobacteria</taxon>
        <taxon>Hyphomicrobiales</taxon>
        <taxon>Kaistiaceae</taxon>
        <taxon>Kaistia</taxon>
    </lineage>
</organism>
<dbReference type="Gene3D" id="3.90.850.10">
    <property type="entry name" value="Fumarylacetoacetase-like, C-terminal domain"/>
    <property type="match status" value="1"/>
</dbReference>
<sequence length="262" mass="27274">MDRERAAAVLADRRIAGAVVTALPAALRPRDTADAAAIRDSVHGLLASSRFGRRVGWKIGCTTAVMQAYLGIGEPCAAGLFEGTRHRSPAVLRAGDFRRIGVECEIAIRLAAPLDARGAPLSRDDVAAAVGGAAAAIEIVDDRYDDWRSLGAPTLVADDFFAAGHVIGPEVAAAELGDLAASTGVTFVNGGEVGRGSGADVLGHPFEAVRWLASHLATLDRRLEAGETVLTGSLVETRWLKAGDHARIAIEGLGEVTLRVEA</sequence>
<dbReference type="InterPro" id="IPR050772">
    <property type="entry name" value="Hydratase-Decarb/MhpD_sf"/>
</dbReference>
<keyword evidence="1" id="KW-0456">Lyase</keyword>
<evidence type="ECO:0000256" key="1">
    <source>
        <dbReference type="ARBA" id="ARBA00023239"/>
    </source>
</evidence>
<dbReference type="InterPro" id="IPR036663">
    <property type="entry name" value="Fumarylacetoacetase_C_sf"/>
</dbReference>
<dbReference type="InterPro" id="IPR011234">
    <property type="entry name" value="Fumarylacetoacetase-like_C"/>
</dbReference>
<dbReference type="SUPFAM" id="SSF56529">
    <property type="entry name" value="FAH"/>
    <property type="match status" value="1"/>
</dbReference>
<comment type="caution">
    <text evidence="3">The sequence shown here is derived from an EMBL/GenBank/DDBJ whole genome shotgun (WGS) entry which is preliminary data.</text>
</comment>
<proteinExistence type="predicted"/>
<reference evidence="3 4" key="1">
    <citation type="submission" date="2023-07" db="EMBL/GenBank/DDBJ databases">
        <title>Genomic Encyclopedia of Type Strains, Phase IV (KMG-IV): sequencing the most valuable type-strain genomes for metagenomic binning, comparative biology and taxonomic classification.</title>
        <authorList>
            <person name="Goeker M."/>
        </authorList>
    </citation>
    <scope>NUCLEOTIDE SEQUENCE [LARGE SCALE GENOMIC DNA]</scope>
    <source>
        <strain evidence="3 4">B1-1</strain>
    </source>
</reference>
<dbReference type="Pfam" id="PF01557">
    <property type="entry name" value="FAA_hydrolase"/>
    <property type="match status" value="1"/>
</dbReference>